<organism evidence="2 3">
    <name type="scientific">Candidatus Taylorbacteria bacterium RIFCSPHIGHO2_12_FULL_45_16</name>
    <dbReference type="NCBI Taxonomy" id="1802315"/>
    <lineage>
        <taxon>Bacteria</taxon>
        <taxon>Candidatus Tayloriibacteriota</taxon>
    </lineage>
</organism>
<proteinExistence type="predicted"/>
<keyword evidence="1" id="KW-0732">Signal</keyword>
<feature type="chain" id="PRO_5009583742" description="IgGFc-binding protein N-terminal domain-containing protein" evidence="1">
    <location>
        <begin position="21"/>
        <end position="371"/>
    </location>
</feature>
<accession>A0A1G2MYY7</accession>
<evidence type="ECO:0000256" key="1">
    <source>
        <dbReference type="SAM" id="SignalP"/>
    </source>
</evidence>
<sequence length="371" mass="40432">MKKLIAGFFSLIAFCMCVQAQDDAVNPLNVARGFVMKPPTSFECNLNAKSLVNDLWQDTWMRFVVRKSDFAITNLVINDVNIPLPKPIFGIPMGNGGRMKDVNLNVDARSSKGAYAGYGYTYLRNVIKGDRIEVILRPGDIKTVLPLPLGTDPNDVELDIEGFPYGYGYGSDENGNFAVYLSPVGGSYHYILRKRSDGSPLGQGTLEPFKEPVTPDEGYVAIRYIGNVVGVEFPSDRTDAWFILGSISFDCSVPTTAGTNMTGKVMFTDVDAGGLELSLWGDVTFYVHQVTEQGDMVALELKDNSVVYPWGKETRVNTANMNVGKVVVTALPNGSKPIDRGWINFHRFYTAPSFGGGGGSSPATPVTTTEI</sequence>
<evidence type="ECO:0008006" key="4">
    <source>
        <dbReference type="Google" id="ProtNLM"/>
    </source>
</evidence>
<evidence type="ECO:0000313" key="3">
    <source>
        <dbReference type="Proteomes" id="UP000178089"/>
    </source>
</evidence>
<dbReference type="EMBL" id="MHRT01000006">
    <property type="protein sequence ID" value="OHA29003.1"/>
    <property type="molecule type" value="Genomic_DNA"/>
</dbReference>
<gene>
    <name evidence="2" type="ORF">A3F51_01940</name>
</gene>
<dbReference type="STRING" id="1802315.A3F51_01940"/>
<protein>
    <recommendedName>
        <fullName evidence="4">IgGFc-binding protein N-terminal domain-containing protein</fullName>
    </recommendedName>
</protein>
<comment type="caution">
    <text evidence="2">The sequence shown here is derived from an EMBL/GenBank/DDBJ whole genome shotgun (WGS) entry which is preliminary data.</text>
</comment>
<dbReference type="Proteomes" id="UP000178089">
    <property type="component" value="Unassembled WGS sequence"/>
</dbReference>
<reference evidence="2 3" key="1">
    <citation type="journal article" date="2016" name="Nat. Commun.">
        <title>Thousands of microbial genomes shed light on interconnected biogeochemical processes in an aquifer system.</title>
        <authorList>
            <person name="Anantharaman K."/>
            <person name="Brown C.T."/>
            <person name="Hug L.A."/>
            <person name="Sharon I."/>
            <person name="Castelle C.J."/>
            <person name="Probst A.J."/>
            <person name="Thomas B.C."/>
            <person name="Singh A."/>
            <person name="Wilkins M.J."/>
            <person name="Karaoz U."/>
            <person name="Brodie E.L."/>
            <person name="Williams K.H."/>
            <person name="Hubbard S.S."/>
            <person name="Banfield J.F."/>
        </authorList>
    </citation>
    <scope>NUCLEOTIDE SEQUENCE [LARGE SCALE GENOMIC DNA]</scope>
</reference>
<feature type="signal peptide" evidence="1">
    <location>
        <begin position="1"/>
        <end position="20"/>
    </location>
</feature>
<dbReference type="AlphaFoldDB" id="A0A1G2MYY7"/>
<name>A0A1G2MYY7_9BACT</name>
<evidence type="ECO:0000313" key="2">
    <source>
        <dbReference type="EMBL" id="OHA29003.1"/>
    </source>
</evidence>